<organism evidence="2">
    <name type="scientific">marine sediment metagenome</name>
    <dbReference type="NCBI Taxonomy" id="412755"/>
    <lineage>
        <taxon>unclassified sequences</taxon>
        <taxon>metagenomes</taxon>
        <taxon>ecological metagenomes</taxon>
    </lineage>
</organism>
<dbReference type="GO" id="GO:0016747">
    <property type="term" value="F:acyltransferase activity, transferring groups other than amino-acyl groups"/>
    <property type="evidence" value="ECO:0007669"/>
    <property type="project" value="InterPro"/>
</dbReference>
<reference evidence="2" key="1">
    <citation type="journal article" date="2014" name="Front. Microbiol.">
        <title>High frequency of phylogenetically diverse reductive dehalogenase-homologous genes in deep subseafloor sedimentary metagenomes.</title>
        <authorList>
            <person name="Kawai M."/>
            <person name="Futagami T."/>
            <person name="Toyoda A."/>
            <person name="Takaki Y."/>
            <person name="Nishi S."/>
            <person name="Hori S."/>
            <person name="Arai W."/>
            <person name="Tsubouchi T."/>
            <person name="Morono Y."/>
            <person name="Uchiyama I."/>
            <person name="Ito T."/>
            <person name="Fujiyama A."/>
            <person name="Inagaki F."/>
            <person name="Takami H."/>
        </authorList>
    </citation>
    <scope>NUCLEOTIDE SEQUENCE</scope>
    <source>
        <strain evidence="2">Expedition CK06-06</strain>
    </source>
</reference>
<dbReference type="PANTHER" id="PTHR42870">
    <property type="entry name" value="ACETYL-COA C-ACETYLTRANSFERASE"/>
    <property type="match status" value="1"/>
</dbReference>
<comment type="caution">
    <text evidence="2">The sequence shown here is derived from an EMBL/GenBank/DDBJ whole genome shotgun (WGS) entry which is preliminary data.</text>
</comment>
<gene>
    <name evidence="2" type="ORF">S06H3_15184</name>
</gene>
<feature type="non-terminal residue" evidence="2">
    <location>
        <position position="1"/>
    </location>
</feature>
<evidence type="ECO:0000313" key="2">
    <source>
        <dbReference type="EMBL" id="GAI08285.1"/>
    </source>
</evidence>
<sequence>KSLDDMIIEAAYEAYEDAGIEPDDIQAAWFGTTFAGETAQIMAAPLKLPYIPVTRVENACATGSEALRGACYAVAAGVCDVALALGAEKLKDTGFMGLPQTRPIATWSYRLTTQTPPAVFAMMATGYFAKYGLSYAEGKKLLAKIAVKNHHNGTLNPKAHFQREVTIEQVINAPMVAYPLGLYDCCGVSDGAAAAIVTRADMAKNFRADPIYIKSLQICQGPREGFMNPTYDFAHVEETYRGGAAAYAEAGIRNPREEISTAEVHMLHTT</sequence>
<dbReference type="InterPro" id="IPR016039">
    <property type="entry name" value="Thiolase-like"/>
</dbReference>
<dbReference type="EMBL" id="BARV01007460">
    <property type="protein sequence ID" value="GAI08285.1"/>
    <property type="molecule type" value="Genomic_DNA"/>
</dbReference>
<proteinExistence type="predicted"/>
<accession>X1M0S1</accession>
<dbReference type="CDD" id="cd00829">
    <property type="entry name" value="SCP-x_thiolase"/>
    <property type="match status" value="1"/>
</dbReference>
<dbReference type="PANTHER" id="PTHR42870:SF1">
    <property type="entry name" value="NON-SPECIFIC LIPID-TRANSFER PROTEIN-LIKE 2"/>
    <property type="match status" value="1"/>
</dbReference>
<dbReference type="Pfam" id="PF00108">
    <property type="entry name" value="Thiolase_N"/>
    <property type="match status" value="1"/>
</dbReference>
<dbReference type="Gene3D" id="3.40.47.10">
    <property type="match status" value="1"/>
</dbReference>
<dbReference type="InterPro" id="IPR020616">
    <property type="entry name" value="Thiolase_N"/>
</dbReference>
<feature type="domain" description="Thiolase N-terminal" evidence="1">
    <location>
        <begin position="3"/>
        <end position="200"/>
    </location>
</feature>
<name>X1M0S1_9ZZZZ</name>
<dbReference type="AlphaFoldDB" id="X1M0S1"/>
<dbReference type="SUPFAM" id="SSF53901">
    <property type="entry name" value="Thiolase-like"/>
    <property type="match status" value="1"/>
</dbReference>
<evidence type="ECO:0000259" key="1">
    <source>
        <dbReference type="Pfam" id="PF00108"/>
    </source>
</evidence>
<protein>
    <recommendedName>
        <fullName evidence="1">Thiolase N-terminal domain-containing protein</fullName>
    </recommendedName>
</protein>